<reference evidence="2 3" key="1">
    <citation type="journal article" date="2013" name="Proc. Natl. Acad. Sci. U.S.A.">
        <title>The king cobra genome reveals dynamic gene evolution and adaptation in the snake venom system.</title>
        <authorList>
            <person name="Vonk F.J."/>
            <person name="Casewell N.R."/>
            <person name="Henkel C.V."/>
            <person name="Heimberg A.M."/>
            <person name="Jansen H.J."/>
            <person name="McCleary R.J."/>
            <person name="Kerkkamp H.M."/>
            <person name="Vos R.A."/>
            <person name="Guerreiro I."/>
            <person name="Calvete J.J."/>
            <person name="Wuster W."/>
            <person name="Woods A.E."/>
            <person name="Logan J.M."/>
            <person name="Harrison R.A."/>
            <person name="Castoe T.A."/>
            <person name="de Koning A.P."/>
            <person name="Pollock D.D."/>
            <person name="Yandell M."/>
            <person name="Calderon D."/>
            <person name="Renjifo C."/>
            <person name="Currier R.B."/>
            <person name="Salgado D."/>
            <person name="Pla D."/>
            <person name="Sanz L."/>
            <person name="Hyder A.S."/>
            <person name="Ribeiro J.M."/>
            <person name="Arntzen J.W."/>
            <person name="van den Thillart G.E."/>
            <person name="Boetzer M."/>
            <person name="Pirovano W."/>
            <person name="Dirks R.P."/>
            <person name="Spaink H.P."/>
            <person name="Duboule D."/>
            <person name="McGlinn E."/>
            <person name="Kini R.M."/>
            <person name="Richardson M.K."/>
        </authorList>
    </citation>
    <scope>NUCLEOTIDE SEQUENCE</scope>
    <source>
        <tissue evidence="2">Blood</tissue>
    </source>
</reference>
<feature type="region of interest" description="Disordered" evidence="1">
    <location>
        <begin position="114"/>
        <end position="134"/>
    </location>
</feature>
<evidence type="ECO:0000313" key="3">
    <source>
        <dbReference type="Proteomes" id="UP000018936"/>
    </source>
</evidence>
<sequence length="327" mass="36108">MDKLSPSSFLASLDCRLYLSHPIHLVLDPYSPKNLKISYQLQQGRSQPVANQLSGNIPLLEPFLLAIQFLSPLICWACAGPLKNLNFFQLTHLRSERTRTVDQKGTTWRVVKARGHEGPSSFRQEPPSGIGGAAAESRAFGRGLARKGGEAPRVEGEHRCLQFGCPVPQKEDAALNGSCSRYPEELLARHRLLTLGRGGSGGLVDEKGLRRGIMEGGEKIGEQRVHKGLVQWWYSTSLAQFCRAGSADEPRRPHRFSLLLGPPAFPESHTHLYPLLLKRSCFVRHNRVPLAGGELERLCACTKCAFGTCTHANCVHVHKARPPSHAH</sequence>
<comment type="caution">
    <text evidence="2">The sequence shown here is derived from an EMBL/GenBank/DDBJ whole genome shotgun (WGS) entry which is preliminary data.</text>
</comment>
<dbReference type="Proteomes" id="UP000018936">
    <property type="component" value="Unassembled WGS sequence"/>
</dbReference>
<dbReference type="EMBL" id="AZIM01002705">
    <property type="protein sequence ID" value="ETE63521.1"/>
    <property type="molecule type" value="Genomic_DNA"/>
</dbReference>
<name>V8NNK2_OPHHA</name>
<gene>
    <name evidence="2" type="ORF">L345_10717</name>
</gene>
<evidence type="ECO:0000256" key="1">
    <source>
        <dbReference type="SAM" id="MobiDB-lite"/>
    </source>
</evidence>
<protein>
    <submittedName>
        <fullName evidence="2">Uncharacterized protein</fullName>
    </submittedName>
</protein>
<proteinExistence type="predicted"/>
<organism evidence="2 3">
    <name type="scientific">Ophiophagus hannah</name>
    <name type="common">King cobra</name>
    <name type="synonym">Naja hannah</name>
    <dbReference type="NCBI Taxonomy" id="8665"/>
    <lineage>
        <taxon>Eukaryota</taxon>
        <taxon>Metazoa</taxon>
        <taxon>Chordata</taxon>
        <taxon>Craniata</taxon>
        <taxon>Vertebrata</taxon>
        <taxon>Euteleostomi</taxon>
        <taxon>Lepidosauria</taxon>
        <taxon>Squamata</taxon>
        <taxon>Bifurcata</taxon>
        <taxon>Unidentata</taxon>
        <taxon>Episquamata</taxon>
        <taxon>Toxicofera</taxon>
        <taxon>Serpentes</taxon>
        <taxon>Colubroidea</taxon>
        <taxon>Elapidae</taxon>
        <taxon>Elapinae</taxon>
        <taxon>Ophiophagus</taxon>
    </lineage>
</organism>
<evidence type="ECO:0000313" key="2">
    <source>
        <dbReference type="EMBL" id="ETE63521.1"/>
    </source>
</evidence>
<keyword evidence="3" id="KW-1185">Reference proteome</keyword>
<feature type="non-terminal residue" evidence="2">
    <location>
        <position position="1"/>
    </location>
</feature>
<accession>V8NNK2</accession>
<dbReference type="AlphaFoldDB" id="V8NNK2"/>